<evidence type="ECO:0000313" key="2">
    <source>
        <dbReference type="EMBL" id="KAI5069935.1"/>
    </source>
</evidence>
<protein>
    <submittedName>
        <fullName evidence="2">Uncharacterized protein</fullName>
    </submittedName>
</protein>
<gene>
    <name evidence="2" type="ORF">GOP47_0014278</name>
</gene>
<accession>A0A9D4ULB5</accession>
<keyword evidence="3" id="KW-1185">Reference proteome</keyword>
<name>A0A9D4ULB5_ADICA</name>
<organism evidence="2 3">
    <name type="scientific">Adiantum capillus-veneris</name>
    <name type="common">Maidenhair fern</name>
    <dbReference type="NCBI Taxonomy" id="13818"/>
    <lineage>
        <taxon>Eukaryota</taxon>
        <taxon>Viridiplantae</taxon>
        <taxon>Streptophyta</taxon>
        <taxon>Embryophyta</taxon>
        <taxon>Tracheophyta</taxon>
        <taxon>Polypodiopsida</taxon>
        <taxon>Polypodiidae</taxon>
        <taxon>Polypodiales</taxon>
        <taxon>Pteridineae</taxon>
        <taxon>Pteridaceae</taxon>
        <taxon>Vittarioideae</taxon>
        <taxon>Adiantum</taxon>
    </lineage>
</organism>
<dbReference type="Proteomes" id="UP000886520">
    <property type="component" value="Chromosome 14"/>
</dbReference>
<sequence>MSTDGLGVSPIASIASMPLVGVPSVPSLVAKRGRPPKKKIVGRGQPRAIHAKEFFGKHVDATNLDASMFGTSFHAKVGARFFDDVGLVRNCDARVMDVNARRQNANSHDESSHDHKKGRTILKKWGPSQKNFVKKGRPMDVMQDGDDSGDKYASVGKEEECEDAFGGRRTCLVGFR</sequence>
<dbReference type="EMBL" id="JABFUD020000014">
    <property type="protein sequence ID" value="KAI5069935.1"/>
    <property type="molecule type" value="Genomic_DNA"/>
</dbReference>
<dbReference type="AlphaFoldDB" id="A0A9D4ULB5"/>
<evidence type="ECO:0000313" key="3">
    <source>
        <dbReference type="Proteomes" id="UP000886520"/>
    </source>
</evidence>
<proteinExistence type="predicted"/>
<feature type="region of interest" description="Disordered" evidence="1">
    <location>
        <begin position="132"/>
        <end position="153"/>
    </location>
</feature>
<comment type="caution">
    <text evidence="2">The sequence shown here is derived from an EMBL/GenBank/DDBJ whole genome shotgun (WGS) entry which is preliminary data.</text>
</comment>
<reference evidence="2" key="1">
    <citation type="submission" date="2021-01" db="EMBL/GenBank/DDBJ databases">
        <title>Adiantum capillus-veneris genome.</title>
        <authorList>
            <person name="Fang Y."/>
            <person name="Liao Q."/>
        </authorList>
    </citation>
    <scope>NUCLEOTIDE SEQUENCE</scope>
    <source>
        <strain evidence="2">H3</strain>
        <tissue evidence="2">Leaf</tissue>
    </source>
</reference>
<evidence type="ECO:0000256" key="1">
    <source>
        <dbReference type="SAM" id="MobiDB-lite"/>
    </source>
</evidence>